<evidence type="ECO:0000256" key="6">
    <source>
        <dbReference type="ARBA" id="ARBA00067332"/>
    </source>
</evidence>
<sequence>MIIIEVFMRRYLPSLSALHAFEAAARYMSFTKAADDLGLTQSGISRQIKNLEDFLGVTLFHRSGPRLVLTEIGANYYRDLALTLDRLQEISIDAVRGRAIDSSLMIGAHPTFATRWLPQRLSSFMKANPDVPLEVTPAVPTTDFETTRLDIAVLRGAGTWLHARAIELFPETLAVVASPNLIPLGQKLEPLDFCHFPMLQNSTRPSLWLNWLRLAGLSYNGRIHGTRFSHHEMIINAAIHGMGIAVLPTFYIEHELNSGQLHMPFGDPIRSDDSYFAVYPERKSHNPNIILFRDWLIRESRKSFVEDAASRSRIIEDSGH</sequence>
<evidence type="ECO:0000256" key="5">
    <source>
        <dbReference type="ARBA" id="ARBA00054626"/>
    </source>
</evidence>
<evidence type="ECO:0000256" key="2">
    <source>
        <dbReference type="ARBA" id="ARBA00023015"/>
    </source>
</evidence>
<dbReference type="InterPro" id="IPR036388">
    <property type="entry name" value="WH-like_DNA-bd_sf"/>
</dbReference>
<dbReference type="Gene3D" id="1.10.10.10">
    <property type="entry name" value="Winged helix-like DNA-binding domain superfamily/Winged helix DNA-binding domain"/>
    <property type="match status" value="1"/>
</dbReference>
<dbReference type="EMBL" id="BBJU01000026">
    <property type="protein sequence ID" value="GAK72548.1"/>
    <property type="molecule type" value="Genomic_DNA"/>
</dbReference>
<evidence type="ECO:0000313" key="10">
    <source>
        <dbReference type="Proteomes" id="UP000028701"/>
    </source>
</evidence>
<keyword evidence="2" id="KW-0805">Transcription regulation</keyword>
<dbReference type="GO" id="GO:0043565">
    <property type="term" value="F:sequence-specific DNA binding"/>
    <property type="evidence" value="ECO:0007669"/>
    <property type="project" value="TreeGrafter"/>
</dbReference>
<keyword evidence="4" id="KW-0804">Transcription</keyword>
<dbReference type="PRINTS" id="PR00039">
    <property type="entry name" value="HTHLYSR"/>
</dbReference>
<organism evidence="9 10">
    <name type="scientific">Agrobacterium rubi TR3 = NBRC 13261</name>
    <dbReference type="NCBI Taxonomy" id="1368415"/>
    <lineage>
        <taxon>Bacteria</taxon>
        <taxon>Pseudomonadati</taxon>
        <taxon>Pseudomonadota</taxon>
        <taxon>Alphaproteobacteria</taxon>
        <taxon>Hyphomicrobiales</taxon>
        <taxon>Rhizobiaceae</taxon>
        <taxon>Rhizobium/Agrobacterium group</taxon>
        <taxon>Agrobacterium</taxon>
    </lineage>
</organism>
<name>A0A081D0V2_9HYPH</name>
<dbReference type="SUPFAM" id="SSF53850">
    <property type="entry name" value="Periplasmic binding protein-like II"/>
    <property type="match status" value="1"/>
</dbReference>
<evidence type="ECO:0000313" key="9">
    <source>
        <dbReference type="EMBL" id="GAK72548.1"/>
    </source>
</evidence>
<comment type="function">
    <text evidence="5">Transcriptional regulator of the ttuABCDE tartrate utilization operon.</text>
</comment>
<gene>
    <name evidence="9" type="ORF">RRU01S_26_00750</name>
</gene>
<comment type="similarity">
    <text evidence="1">Belongs to the LysR transcriptional regulatory family.</text>
</comment>
<evidence type="ECO:0000256" key="4">
    <source>
        <dbReference type="ARBA" id="ARBA00023163"/>
    </source>
</evidence>
<keyword evidence="3" id="KW-0238">DNA-binding</keyword>
<dbReference type="SUPFAM" id="SSF46785">
    <property type="entry name" value="Winged helix' DNA-binding domain"/>
    <property type="match status" value="1"/>
</dbReference>
<dbReference type="FunFam" id="1.10.10.10:FF:000001">
    <property type="entry name" value="LysR family transcriptional regulator"/>
    <property type="match status" value="1"/>
</dbReference>
<dbReference type="PANTHER" id="PTHR30537:SF26">
    <property type="entry name" value="GLYCINE CLEAVAGE SYSTEM TRANSCRIPTIONAL ACTIVATOR"/>
    <property type="match status" value="1"/>
</dbReference>
<feature type="domain" description="HTH lysR-type" evidence="8">
    <location>
        <begin position="13"/>
        <end position="70"/>
    </location>
</feature>
<evidence type="ECO:0000256" key="1">
    <source>
        <dbReference type="ARBA" id="ARBA00009437"/>
    </source>
</evidence>
<evidence type="ECO:0000256" key="7">
    <source>
        <dbReference type="ARBA" id="ARBA00083243"/>
    </source>
</evidence>
<dbReference type="PANTHER" id="PTHR30537">
    <property type="entry name" value="HTH-TYPE TRANSCRIPTIONAL REGULATOR"/>
    <property type="match status" value="1"/>
</dbReference>
<dbReference type="Proteomes" id="UP000028701">
    <property type="component" value="Unassembled WGS sequence"/>
</dbReference>
<dbReference type="Gene3D" id="3.40.190.10">
    <property type="entry name" value="Periplasmic binding protein-like II"/>
    <property type="match status" value="2"/>
</dbReference>
<evidence type="ECO:0000256" key="3">
    <source>
        <dbReference type="ARBA" id="ARBA00023125"/>
    </source>
</evidence>
<proteinExistence type="inferred from homology"/>
<protein>
    <recommendedName>
        <fullName evidence="6">HTH-type transcriptional regulator TtuA</fullName>
    </recommendedName>
    <alternativeName>
        <fullName evidence="7">Tartrate utilization transcriptional regulator</fullName>
    </alternativeName>
</protein>
<dbReference type="InterPro" id="IPR000847">
    <property type="entry name" value="LysR_HTH_N"/>
</dbReference>
<comment type="caution">
    <text evidence="9">The sequence shown here is derived from an EMBL/GenBank/DDBJ whole genome shotgun (WGS) entry which is preliminary data.</text>
</comment>
<dbReference type="GO" id="GO:0003700">
    <property type="term" value="F:DNA-binding transcription factor activity"/>
    <property type="evidence" value="ECO:0007669"/>
    <property type="project" value="InterPro"/>
</dbReference>
<dbReference type="Pfam" id="PF03466">
    <property type="entry name" value="LysR_substrate"/>
    <property type="match status" value="1"/>
</dbReference>
<accession>A0A081D0V2</accession>
<dbReference type="eggNOG" id="COG0583">
    <property type="taxonomic scope" value="Bacteria"/>
</dbReference>
<dbReference type="InterPro" id="IPR058163">
    <property type="entry name" value="LysR-type_TF_proteobact-type"/>
</dbReference>
<evidence type="ECO:0000259" key="8">
    <source>
        <dbReference type="PROSITE" id="PS50931"/>
    </source>
</evidence>
<dbReference type="GO" id="GO:0006351">
    <property type="term" value="P:DNA-templated transcription"/>
    <property type="evidence" value="ECO:0007669"/>
    <property type="project" value="TreeGrafter"/>
</dbReference>
<dbReference type="InterPro" id="IPR005119">
    <property type="entry name" value="LysR_subst-bd"/>
</dbReference>
<dbReference type="InterPro" id="IPR036390">
    <property type="entry name" value="WH_DNA-bd_sf"/>
</dbReference>
<reference evidence="9 10" key="1">
    <citation type="submission" date="2014-08" db="EMBL/GenBank/DDBJ databases">
        <title>Whole genome shotgun sequence of Rhizobium rubi NBRC 13261.</title>
        <authorList>
            <person name="Katano-Makiyama Y."/>
            <person name="Hosoyama A."/>
            <person name="Hashimoto M."/>
            <person name="Hosoyama Y."/>
            <person name="Noguchi M."/>
            <person name="Tsuchikane K."/>
            <person name="Uohara A."/>
            <person name="Ohji S."/>
            <person name="Ichikawa N."/>
            <person name="Kimura A."/>
            <person name="Yamazoe A."/>
            <person name="Fujita N."/>
        </authorList>
    </citation>
    <scope>NUCLEOTIDE SEQUENCE [LARGE SCALE GENOMIC DNA]</scope>
    <source>
        <strain evidence="9 10">NBRC 13261</strain>
    </source>
</reference>
<dbReference type="Pfam" id="PF00126">
    <property type="entry name" value="HTH_1"/>
    <property type="match status" value="1"/>
</dbReference>
<dbReference type="AlphaFoldDB" id="A0A081D0V2"/>
<dbReference type="PROSITE" id="PS50931">
    <property type="entry name" value="HTH_LYSR"/>
    <property type="match status" value="1"/>
</dbReference>